<evidence type="ECO:0000313" key="4">
    <source>
        <dbReference type="Proteomes" id="UP001612915"/>
    </source>
</evidence>
<dbReference type="RefSeq" id="WP_398278723.1">
    <property type="nucleotide sequence ID" value="NZ_JBITLV010000002.1"/>
</dbReference>
<keyword evidence="2" id="KW-0732">Signal</keyword>
<name>A0ABW8ANY9_9ACTN</name>
<evidence type="ECO:0000256" key="1">
    <source>
        <dbReference type="SAM" id="MobiDB-lite"/>
    </source>
</evidence>
<evidence type="ECO:0008006" key="5">
    <source>
        <dbReference type="Google" id="ProtNLM"/>
    </source>
</evidence>
<evidence type="ECO:0000256" key="2">
    <source>
        <dbReference type="SAM" id="SignalP"/>
    </source>
</evidence>
<feature type="signal peptide" evidence="2">
    <location>
        <begin position="1"/>
        <end position="24"/>
    </location>
</feature>
<gene>
    <name evidence="3" type="ORF">ACIB24_09665</name>
</gene>
<sequence length="332" mass="34760">MRITGWVAVGLALGLGGCGGTASAPGGGPSPSTVVTSAAAPYAGPLYVPTSPADPATVAKRSGAAGRALECDGRPYAGGAGDFSRDATSLPDGGLDRVSGSADAAFGHWAALQNWPVQGWPVPSSGYRVERTGLDAGVRRELRSYDVEGRTRVAVVVADGLLDYRGKSGWAVEAWAQCDPSEFPAAVTDALHLQVWTDAAGRRVPLTVVHSFPGAEHCDWQQATFLTLYDPDHPGDGQRPGRELGYYVRDVRGQFTGHTSSTYAAAVPVPATARDSGYRYQGRELWLSPTGPDTGPDTGPERRQAPAAYLVSPEVPGVGERWPALKQFVGCA</sequence>
<dbReference type="PROSITE" id="PS51257">
    <property type="entry name" value="PROKAR_LIPOPROTEIN"/>
    <property type="match status" value="1"/>
</dbReference>
<reference evidence="3 4" key="1">
    <citation type="submission" date="2024-10" db="EMBL/GenBank/DDBJ databases">
        <title>The Natural Products Discovery Center: Release of the First 8490 Sequenced Strains for Exploring Actinobacteria Biosynthetic Diversity.</title>
        <authorList>
            <person name="Kalkreuter E."/>
            <person name="Kautsar S.A."/>
            <person name="Yang D."/>
            <person name="Bader C.D."/>
            <person name="Teijaro C.N."/>
            <person name="Fluegel L."/>
            <person name="Davis C.M."/>
            <person name="Simpson J.R."/>
            <person name="Lauterbach L."/>
            <person name="Steele A.D."/>
            <person name="Gui C."/>
            <person name="Meng S."/>
            <person name="Li G."/>
            <person name="Viehrig K."/>
            <person name="Ye F."/>
            <person name="Su P."/>
            <person name="Kiefer A.F."/>
            <person name="Nichols A."/>
            <person name="Cepeda A.J."/>
            <person name="Yan W."/>
            <person name="Fan B."/>
            <person name="Jiang Y."/>
            <person name="Adhikari A."/>
            <person name="Zheng C.-J."/>
            <person name="Schuster L."/>
            <person name="Cowan T.M."/>
            <person name="Smanski M.J."/>
            <person name="Chevrette M.G."/>
            <person name="De Carvalho L.P.S."/>
            <person name="Shen B."/>
        </authorList>
    </citation>
    <scope>NUCLEOTIDE SEQUENCE [LARGE SCALE GENOMIC DNA]</scope>
    <source>
        <strain evidence="3 4">NPDC049639</strain>
    </source>
</reference>
<feature type="chain" id="PRO_5046953125" description="Lipoprotein" evidence="2">
    <location>
        <begin position="25"/>
        <end position="332"/>
    </location>
</feature>
<organism evidence="3 4">
    <name type="scientific">Spongisporangium articulatum</name>
    <dbReference type="NCBI Taxonomy" id="3362603"/>
    <lineage>
        <taxon>Bacteria</taxon>
        <taxon>Bacillati</taxon>
        <taxon>Actinomycetota</taxon>
        <taxon>Actinomycetes</taxon>
        <taxon>Kineosporiales</taxon>
        <taxon>Kineosporiaceae</taxon>
        <taxon>Spongisporangium</taxon>
    </lineage>
</organism>
<evidence type="ECO:0000313" key="3">
    <source>
        <dbReference type="EMBL" id="MFI7587327.1"/>
    </source>
</evidence>
<proteinExistence type="predicted"/>
<protein>
    <recommendedName>
        <fullName evidence="5">Lipoprotein</fullName>
    </recommendedName>
</protein>
<feature type="compositionally biased region" description="Low complexity" evidence="1">
    <location>
        <begin position="289"/>
        <end position="298"/>
    </location>
</feature>
<comment type="caution">
    <text evidence="3">The sequence shown here is derived from an EMBL/GenBank/DDBJ whole genome shotgun (WGS) entry which is preliminary data.</text>
</comment>
<keyword evidence="4" id="KW-1185">Reference proteome</keyword>
<dbReference type="EMBL" id="JBITLV010000002">
    <property type="protein sequence ID" value="MFI7587327.1"/>
    <property type="molecule type" value="Genomic_DNA"/>
</dbReference>
<dbReference type="Proteomes" id="UP001612915">
    <property type="component" value="Unassembled WGS sequence"/>
</dbReference>
<accession>A0ABW8ANY9</accession>
<feature type="region of interest" description="Disordered" evidence="1">
    <location>
        <begin position="284"/>
        <end position="303"/>
    </location>
</feature>